<evidence type="ECO:0000256" key="14">
    <source>
        <dbReference type="ARBA" id="ARBA00038000"/>
    </source>
</evidence>
<evidence type="ECO:0000256" key="15">
    <source>
        <dbReference type="ARBA" id="ARBA00039316"/>
    </source>
</evidence>
<keyword evidence="11 17" id="KW-0267">Excision nuclease</keyword>
<comment type="caution">
    <text evidence="20">The sequence shown here is derived from an EMBL/GenBank/DDBJ whole genome shotgun (WGS) entry which is preliminary data.</text>
</comment>
<evidence type="ECO:0000256" key="5">
    <source>
        <dbReference type="ARBA" id="ARBA00022741"/>
    </source>
</evidence>
<keyword evidence="2 17" id="KW-0963">Cytoplasm</keyword>
<reference evidence="21" key="1">
    <citation type="submission" date="2016-01" db="EMBL/GenBank/DDBJ databases">
        <title>Draft genome of Chromobacterium sp. F49.</title>
        <authorList>
            <person name="Hong K.W."/>
        </authorList>
    </citation>
    <scope>NUCLEOTIDE SEQUENCE [LARGE SCALE GENOMIC DNA]</scope>
    <source>
        <strain evidence="21">CN3</strain>
    </source>
</reference>
<evidence type="ECO:0000256" key="4">
    <source>
        <dbReference type="ARBA" id="ARBA00022737"/>
    </source>
</evidence>
<keyword evidence="4 17" id="KW-0677">Repeat</keyword>
<dbReference type="Gene3D" id="1.10.8.280">
    <property type="entry name" value="ABC transporter ATPase domain-like"/>
    <property type="match status" value="1"/>
</dbReference>
<evidence type="ECO:0000256" key="18">
    <source>
        <dbReference type="SAM" id="MobiDB-lite"/>
    </source>
</evidence>
<dbReference type="EMBL" id="LQQO01000045">
    <property type="protein sequence ID" value="KZE10996.1"/>
    <property type="molecule type" value="Genomic_DNA"/>
</dbReference>
<dbReference type="PROSITE" id="PS00211">
    <property type="entry name" value="ABC_TRANSPORTER_1"/>
    <property type="match status" value="2"/>
</dbReference>
<evidence type="ECO:0000259" key="19">
    <source>
        <dbReference type="PROSITE" id="PS50893"/>
    </source>
</evidence>
<comment type="similarity">
    <text evidence="14 17">Belongs to the ABC transporter superfamily. UvrA family.</text>
</comment>
<keyword evidence="17" id="KW-0742">SOS response</keyword>
<keyword evidence="8 17" id="KW-0863">Zinc-finger</keyword>
<comment type="caution">
    <text evidence="17">Lacks conserved residue(s) required for the propagation of feature annotation.</text>
</comment>
<evidence type="ECO:0000256" key="8">
    <source>
        <dbReference type="ARBA" id="ARBA00022771"/>
    </source>
</evidence>
<dbReference type="SUPFAM" id="SSF52540">
    <property type="entry name" value="P-loop containing nucleoside triphosphate hydrolases"/>
    <property type="match status" value="2"/>
</dbReference>
<sequence>MSLTHISVRGAREHNLKGVDIDIPRDTLTVITGLSGSGKSSLAFDTIYAEGQRRYVESLSAYARQFLELMQKPNVEHIEGLSPAISIEQKTTSRNPRSTVATVTEIYDYMRLLWARVGVPYSPATGLPISAQTVSQMVDRVLALPEGTRLLLLAPVVRGRKGEYRKELAEWQKAGFQRVRVNGEVHLIEDAPALDKKFKHDIEIVVDRLVVNADAATRLAESFETALKLADGLAYVDLVDTTVAQAQSGNPPLDSEQGDRATEAAPQTGKLKGAGIPDNRIVFSEKFACPVSGFTISEIEPRLFSFNAPQGACPACDGLGERLEFDEDLIVPNHELSIKKGAVVPWAKSNPPSPYYMQVLGSLAKAYGFSLDAAWKDLPEEAQRVILHGTAGKPVTLTFIDGKKSYDVKKPFEGVLGNLNRRMLSTESAWMREELAKYQASQPCETCHGARLKPEALAVKVAMQDIAHATRLSVVDALAFFQSLPEHFNDQQKAIAQSILKEIVERLGFLNNVGLDYLNLDRTSGTLSGGESQRIRLASQIGSGLSGVLYVLDEPSIGLHQRDNDMLLATLRRLRDLGNTVLVVEHDEDAIRTADYVIDMGPGAGVHGGEVVAKGTLKQILKSKGSITADYLNGTRSVPLPDKRRKGNGKKLTVHNATANNLTGVTASLPLGTFTCITGVSGSGKSSFTIDTLYAAAARTLNGARIVQGKHDKITGLQHLDKVIDIDQSPIGRTPRSNPATYTGAFTQIRDWFAGLPEAQARGYKPGRFSFNVKGGRCEACQGDGVLKIEMHFLPDVYVTCDVCHGARYNRETLEVKFKGMSIADVLDMTVEDAVEFFKAVPPIRDKMAMLAEVGLGYVKVGQQATTLSGGEAQRVKLAKELARRATGNTLYILDEPTTGLHFEDVRKLLEVLHQLVEQGNTVVVIEHNLDVIKTADWILDMGPEGGVKGGRVVAEGTPETVAAVEGSFTGRYLKPLLTPRAQAAE</sequence>
<dbReference type="InterPro" id="IPR003439">
    <property type="entry name" value="ABC_transporter-like_ATP-bd"/>
</dbReference>
<evidence type="ECO:0000256" key="1">
    <source>
        <dbReference type="ARBA" id="ARBA00004496"/>
    </source>
</evidence>
<evidence type="ECO:0000313" key="20">
    <source>
        <dbReference type="EMBL" id="KZE10996.1"/>
    </source>
</evidence>
<dbReference type="InterPro" id="IPR041102">
    <property type="entry name" value="UvrA_inter"/>
</dbReference>
<keyword evidence="9 17" id="KW-0862">Zinc</keyword>
<keyword evidence="21" id="KW-1185">Reference proteome</keyword>
<proteinExistence type="inferred from homology"/>
<feature type="binding site" evidence="17">
    <location>
        <begin position="33"/>
        <end position="40"/>
    </location>
    <ligand>
        <name>ATP</name>
        <dbReference type="ChEBI" id="CHEBI:30616"/>
    </ligand>
</feature>
<evidence type="ECO:0000256" key="12">
    <source>
        <dbReference type="ARBA" id="ARBA00023125"/>
    </source>
</evidence>
<evidence type="ECO:0000256" key="3">
    <source>
        <dbReference type="ARBA" id="ARBA00022723"/>
    </source>
</evidence>
<dbReference type="HAMAP" id="MF_00205">
    <property type="entry name" value="UvrA"/>
    <property type="match status" value="1"/>
</dbReference>
<evidence type="ECO:0000256" key="7">
    <source>
        <dbReference type="ARBA" id="ARBA00022769"/>
    </source>
</evidence>
<evidence type="ECO:0000256" key="11">
    <source>
        <dbReference type="ARBA" id="ARBA00022881"/>
    </source>
</evidence>
<keyword evidence="3 17" id="KW-0479">Metal-binding</keyword>
<evidence type="ECO:0000256" key="6">
    <source>
        <dbReference type="ARBA" id="ARBA00022763"/>
    </source>
</evidence>
<dbReference type="Pfam" id="PF17755">
    <property type="entry name" value="UvrA_DNA-bind"/>
    <property type="match status" value="1"/>
</dbReference>
<dbReference type="PROSITE" id="PS50893">
    <property type="entry name" value="ABC_TRANSPORTER_2"/>
    <property type="match status" value="2"/>
</dbReference>
<dbReference type="InterPro" id="IPR017871">
    <property type="entry name" value="ABC_transporter-like_CS"/>
</dbReference>
<dbReference type="NCBIfam" id="TIGR00630">
    <property type="entry name" value="uvra"/>
    <property type="match status" value="1"/>
</dbReference>
<evidence type="ECO:0000313" key="21">
    <source>
        <dbReference type="Proteomes" id="UP000076609"/>
    </source>
</evidence>
<dbReference type="NCBIfam" id="NF001503">
    <property type="entry name" value="PRK00349.1"/>
    <property type="match status" value="1"/>
</dbReference>
<feature type="zinc finger region" description="C4-type" evidence="17">
    <location>
        <begin position="778"/>
        <end position="804"/>
    </location>
</feature>
<keyword evidence="7 17" id="KW-0228">DNA excision</keyword>
<feature type="region of interest" description="Disordered" evidence="18">
    <location>
        <begin position="246"/>
        <end position="272"/>
    </location>
</feature>
<evidence type="ECO:0000256" key="9">
    <source>
        <dbReference type="ARBA" id="ARBA00022833"/>
    </source>
</evidence>
<feature type="binding site" evidence="17">
    <location>
        <begin position="679"/>
        <end position="686"/>
    </location>
    <ligand>
        <name>ATP</name>
        <dbReference type="ChEBI" id="CHEBI:30616"/>
    </ligand>
</feature>
<keyword evidence="6 17" id="KW-0227">DNA damage</keyword>
<dbReference type="PANTHER" id="PTHR43152">
    <property type="entry name" value="UVRABC SYSTEM PROTEIN A"/>
    <property type="match status" value="1"/>
</dbReference>
<keyword evidence="12 17" id="KW-0238">DNA-binding</keyword>
<keyword evidence="10 17" id="KW-0067">ATP-binding</keyword>
<dbReference type="Pfam" id="PF17760">
    <property type="entry name" value="UvrA_inter"/>
    <property type="match status" value="1"/>
</dbReference>
<evidence type="ECO:0000256" key="16">
    <source>
        <dbReference type="ARBA" id="ARBA00042156"/>
    </source>
</evidence>
<keyword evidence="5 17" id="KW-0547">Nucleotide-binding</keyword>
<comment type="subcellular location">
    <subcellularLocation>
        <location evidence="1 17">Cytoplasm</location>
    </subcellularLocation>
</comment>
<feature type="domain" description="ABC transporter" evidence="19">
    <location>
        <begin position="638"/>
        <end position="969"/>
    </location>
</feature>
<dbReference type="InterPro" id="IPR027417">
    <property type="entry name" value="P-loop_NTPase"/>
</dbReference>
<evidence type="ECO:0000256" key="17">
    <source>
        <dbReference type="HAMAP-Rule" id="MF_00205"/>
    </source>
</evidence>
<comment type="subunit">
    <text evidence="17">Forms a heterotetramer with UvrB during the search for lesions.</text>
</comment>
<dbReference type="Proteomes" id="UP000076609">
    <property type="component" value="Unassembled WGS sequence"/>
</dbReference>
<gene>
    <name evidence="17" type="primary">uvrA</name>
    <name evidence="20" type="ORF">AVT10_06510</name>
</gene>
<feature type="domain" description="ABC transporter" evidence="19">
    <location>
        <begin position="373"/>
        <end position="627"/>
    </location>
</feature>
<name>A0ABR5Y954_9SPHN</name>
<dbReference type="InterPro" id="IPR004602">
    <property type="entry name" value="UvrA"/>
</dbReference>
<dbReference type="InterPro" id="IPR041552">
    <property type="entry name" value="UvrA_DNA-bd"/>
</dbReference>
<dbReference type="Gene3D" id="3.30.190.20">
    <property type="match status" value="1"/>
</dbReference>
<dbReference type="Pfam" id="PF00005">
    <property type="entry name" value="ABC_tran"/>
    <property type="match status" value="1"/>
</dbReference>
<accession>A0ABR5Y954</accession>
<dbReference type="RefSeq" id="WP_066693336.1">
    <property type="nucleotide sequence ID" value="NZ_LQQO01000045.1"/>
</dbReference>
<evidence type="ECO:0000256" key="13">
    <source>
        <dbReference type="ARBA" id="ARBA00023204"/>
    </source>
</evidence>
<dbReference type="Gene3D" id="3.40.50.300">
    <property type="entry name" value="P-loop containing nucleotide triphosphate hydrolases"/>
    <property type="match status" value="3"/>
</dbReference>
<keyword evidence="13 17" id="KW-0234">DNA repair</keyword>
<protein>
    <recommendedName>
        <fullName evidence="15 17">UvrABC system protein A</fullName>
        <shortName evidence="17">UvrA protein</shortName>
    </recommendedName>
    <alternativeName>
        <fullName evidence="16 17">Excinuclease ABC subunit A</fullName>
    </alternativeName>
</protein>
<evidence type="ECO:0000256" key="2">
    <source>
        <dbReference type="ARBA" id="ARBA00022490"/>
    </source>
</evidence>
<dbReference type="PANTHER" id="PTHR43152:SF3">
    <property type="entry name" value="UVRABC SYSTEM PROTEIN A"/>
    <property type="match status" value="1"/>
</dbReference>
<comment type="function">
    <text evidence="17">The UvrABC repair system catalyzes the recognition and processing of DNA lesions. UvrA is an ATPase and a DNA-binding protein. A damage recognition complex composed of 2 UvrA and 2 UvrB subunits scans DNA for abnormalities. When the presence of a lesion has been verified by UvrB, the UvrA molecules dissociate.</text>
</comment>
<dbReference type="CDD" id="cd03271">
    <property type="entry name" value="ABC_UvrA_II"/>
    <property type="match status" value="1"/>
</dbReference>
<dbReference type="Gene3D" id="1.20.1580.10">
    <property type="entry name" value="ABC transporter ATPase like domain"/>
    <property type="match status" value="2"/>
</dbReference>
<organism evidence="20 21">
    <name type="scientific">Sphingomonas hankookensis</name>
    <dbReference type="NCBI Taxonomy" id="563996"/>
    <lineage>
        <taxon>Bacteria</taxon>
        <taxon>Pseudomonadati</taxon>
        <taxon>Pseudomonadota</taxon>
        <taxon>Alphaproteobacteria</taxon>
        <taxon>Sphingomonadales</taxon>
        <taxon>Sphingomonadaceae</taxon>
        <taxon>Sphingomonas</taxon>
    </lineage>
</organism>
<evidence type="ECO:0000256" key="10">
    <source>
        <dbReference type="ARBA" id="ARBA00022840"/>
    </source>
</evidence>